<dbReference type="SUPFAM" id="SSF54416">
    <property type="entry name" value="Amine oxidase N-terminal region"/>
    <property type="match status" value="2"/>
</dbReference>
<dbReference type="SUPFAM" id="SSF49998">
    <property type="entry name" value="Amine oxidase catalytic domain"/>
    <property type="match status" value="1"/>
</dbReference>
<dbReference type="PANTHER" id="PTHR10638">
    <property type="entry name" value="COPPER AMINE OXIDASE"/>
    <property type="match status" value="1"/>
</dbReference>
<reference evidence="14" key="2">
    <citation type="journal article" date="2014" name="PLoS Genet.">
        <title>Signature gene expression reveals novel clues to the molecular mechanisms of dimorphic transition in Penicillium marneffei.</title>
        <authorList>
            <person name="Yang E."/>
            <person name="Wang G."/>
            <person name="Cai J."/>
            <person name="Woo P.C."/>
            <person name="Lau S.K."/>
            <person name="Yuen K.-Y."/>
            <person name="Chow W.-N."/>
            <person name="Lin X."/>
        </authorList>
    </citation>
    <scope>NUCLEOTIDE SEQUENCE</scope>
    <source>
        <strain evidence="14">PM1</strain>
    </source>
</reference>
<feature type="domain" description="Copper amine oxidase N3-terminal" evidence="13">
    <location>
        <begin position="108"/>
        <end position="202"/>
    </location>
</feature>
<evidence type="ECO:0000256" key="1">
    <source>
        <dbReference type="ARBA" id="ARBA00001935"/>
    </source>
</evidence>
<dbReference type="PROSITE" id="PS01164">
    <property type="entry name" value="COPPER_AMINE_OXID_1"/>
    <property type="match status" value="1"/>
</dbReference>
<keyword evidence="6 11" id="KW-0560">Oxidoreductase</keyword>
<feature type="active site" description="Schiff-base intermediate with substrate; via topaquinone" evidence="9">
    <location>
        <position position="415"/>
    </location>
</feature>
<evidence type="ECO:0000256" key="9">
    <source>
        <dbReference type="PIRSR" id="PIRSR600269-50"/>
    </source>
</evidence>
<evidence type="ECO:0000256" key="4">
    <source>
        <dbReference type="ARBA" id="ARBA00022723"/>
    </source>
</evidence>
<gene>
    <name evidence="14" type="ORF">GQ26_0042280</name>
</gene>
<evidence type="ECO:0000256" key="2">
    <source>
        <dbReference type="ARBA" id="ARBA00007983"/>
    </source>
</evidence>
<evidence type="ECO:0000313" key="14">
    <source>
        <dbReference type="EMBL" id="KFX51863.1"/>
    </source>
</evidence>
<dbReference type="InterPro" id="IPR015802">
    <property type="entry name" value="Cu_amine_oxidase_N3"/>
</dbReference>
<feature type="modified residue" description="2',4',5'-topaquinone" evidence="10">
    <location>
        <position position="415"/>
    </location>
</feature>
<protein>
    <recommendedName>
        <fullName evidence="11">Amine oxidase</fullName>
        <ecNumber evidence="11">1.4.3.-</ecNumber>
    </recommendedName>
</protein>
<keyword evidence="8" id="KW-1015">Disulfide bond</keyword>
<evidence type="ECO:0000256" key="3">
    <source>
        <dbReference type="ARBA" id="ARBA00011738"/>
    </source>
</evidence>
<comment type="subunit">
    <text evidence="3">Homodimer.</text>
</comment>
<dbReference type="InterPro" id="IPR000269">
    <property type="entry name" value="Cu_amine_oxidase"/>
</dbReference>
<sequence>MSSHPLSQLSELETTIARDVVVNSHPDKVIFFREIYLQEPAKAELIPYLELEHSGKLSPTTPRPQRLAKCQYDVVGGDREPEYHESVVDVELKKNVNHVVVGKEHHAPLTLDEFDIFVKTCQESPLFKEAISKFKLPEGFDFVIEPWPYGGRDRVTDDNRYFQGLIFAQDKRSNNPDSNFYAYPIPIIPVMDYHNREIVRIEKLATGGKGDSLTASDADFREDVIGHCTTAEYVPELLPKGTRKDLKELNVLQPDGPSFKVSQDDSLVEWQKWRFRVGFNPREGATIHDVWYDGRSVLYRLSMSEMVYISLPCTVPYADPRYPFHRKQAFDFGDGGAGNCANNLSLGCDCLGVIKYFDAVMTDGEGNAKPAPNVVCLHEQDNGIGWKHTNWRTGRAVVTRSRELVVQFIITLANYEYIFAYKFDLAGGISVESRATGIVSVVNIDPGKQSEYGNVVGNGVLAQNHQHVFCIRIDPAIEGHKNTVYVEESHAVEMNDVTNPEGNFYQIQKTPVERAAWFDAAPQHNRIIKMVNTDKRNPISKNPIGYKFTPMATQLLLADKRSLQARRAQFAQHHVWVTKYRDGELYAGGQYTLQSKDEIGGVADAVKRGDSVSNEDVVVWSVFGITHNPRVEDWPVMPVECYQLNIRPADFFTENPSIDVPSSKNMASQLVTSSCCSKPSL</sequence>
<dbReference type="InterPro" id="IPR015798">
    <property type="entry name" value="Cu_amine_oxidase_C"/>
</dbReference>
<dbReference type="Pfam" id="PF01179">
    <property type="entry name" value="Cu_amine_oxid"/>
    <property type="match status" value="1"/>
</dbReference>
<evidence type="ECO:0000259" key="12">
    <source>
        <dbReference type="Pfam" id="PF01179"/>
    </source>
</evidence>
<proteinExistence type="inferred from homology"/>
<feature type="active site" description="Proton acceptor" evidence="9">
    <location>
        <position position="331"/>
    </location>
</feature>
<dbReference type="InterPro" id="IPR049948">
    <property type="entry name" value="Cu_Am_ox_TPQ-bd"/>
</dbReference>
<keyword evidence="4 11" id="KW-0479">Metal-binding</keyword>
<dbReference type="Gene3D" id="3.10.450.40">
    <property type="match status" value="2"/>
</dbReference>
<dbReference type="InterPro" id="IPR016182">
    <property type="entry name" value="Cu_amine_oxidase_N-reg"/>
</dbReference>
<reference key="1">
    <citation type="journal article" date="2014" name="PLoS Genet.">
        <title>Signature Gene Expression Reveals Novel Clues to the Molecular Mechanisms of Dimorphic Transition in Penicillium marneffei.</title>
        <authorList>
            <person name="Yang E."/>
            <person name="Wang G."/>
            <person name="Cai J."/>
            <person name="Woo P.C."/>
            <person name="Lau S.K."/>
            <person name="Yuen K.-Y."/>
            <person name="Chow W.-N."/>
            <person name="Lin X."/>
        </authorList>
    </citation>
    <scope>NUCLEOTIDE SEQUENCE [LARGE SCALE GENOMIC DNA]</scope>
    <source>
        <strain>PM1</strain>
    </source>
</reference>
<evidence type="ECO:0000256" key="8">
    <source>
        <dbReference type="ARBA" id="ARBA00023157"/>
    </source>
</evidence>
<feature type="domain" description="Copper amine oxidase catalytic" evidence="12">
    <location>
        <begin position="249"/>
        <end position="658"/>
    </location>
</feature>
<dbReference type="EC" id="1.4.3.-" evidence="11"/>
<accession>A0A093Y2Y9</accession>
<organism evidence="14">
    <name type="scientific">Talaromyces marneffei PM1</name>
    <dbReference type="NCBI Taxonomy" id="1077442"/>
    <lineage>
        <taxon>Eukaryota</taxon>
        <taxon>Fungi</taxon>
        <taxon>Dikarya</taxon>
        <taxon>Ascomycota</taxon>
        <taxon>Pezizomycotina</taxon>
        <taxon>Eurotiomycetes</taxon>
        <taxon>Eurotiomycetidae</taxon>
        <taxon>Eurotiales</taxon>
        <taxon>Trichocomaceae</taxon>
        <taxon>Talaromyces</taxon>
        <taxon>Talaromyces sect. Talaromyces</taxon>
    </lineage>
</organism>
<dbReference type="HOGENOM" id="CLU_011500_3_1_1"/>
<evidence type="ECO:0000256" key="7">
    <source>
        <dbReference type="ARBA" id="ARBA00023008"/>
    </source>
</evidence>
<dbReference type="GO" id="GO:0009308">
    <property type="term" value="P:amine metabolic process"/>
    <property type="evidence" value="ECO:0007669"/>
    <property type="project" value="UniProtKB-UniRule"/>
</dbReference>
<dbReference type="InterPro" id="IPR036460">
    <property type="entry name" value="Cu_amine_oxidase_C_sf"/>
</dbReference>
<comment type="caution">
    <text evidence="14">The sequence shown here is derived from an EMBL/GenBank/DDBJ whole genome shotgun (WGS) entry which is preliminary data.</text>
</comment>
<evidence type="ECO:0000256" key="10">
    <source>
        <dbReference type="PIRSR" id="PIRSR600269-51"/>
    </source>
</evidence>
<evidence type="ECO:0000256" key="11">
    <source>
        <dbReference type="RuleBase" id="RU000672"/>
    </source>
</evidence>
<evidence type="ECO:0000256" key="5">
    <source>
        <dbReference type="ARBA" id="ARBA00022772"/>
    </source>
</evidence>
<dbReference type="FunFam" id="3.10.450.40:FF:000015">
    <property type="entry name" value="Amine oxidase"/>
    <property type="match status" value="1"/>
</dbReference>
<dbReference type="GO" id="GO:0008131">
    <property type="term" value="F:primary methylamine oxidase activity"/>
    <property type="evidence" value="ECO:0007669"/>
    <property type="project" value="InterPro"/>
</dbReference>
<dbReference type="GO" id="GO:0005507">
    <property type="term" value="F:copper ion binding"/>
    <property type="evidence" value="ECO:0007669"/>
    <property type="project" value="InterPro"/>
</dbReference>
<comment type="PTM">
    <text evidence="10 11">Topaquinone (TPQ) is generated by copper-dependent autoxidation of a specific tyrosyl residue.</text>
</comment>
<dbReference type="PANTHER" id="PTHR10638:SF91">
    <property type="entry name" value="AMINE OXIDASE"/>
    <property type="match status" value="1"/>
</dbReference>
<keyword evidence="7 11" id="KW-0186">Copper</keyword>
<dbReference type="EMBL" id="JPOX01000004">
    <property type="protein sequence ID" value="KFX51863.1"/>
    <property type="molecule type" value="Genomic_DNA"/>
</dbReference>
<comment type="cofactor">
    <cofactor evidence="11">
        <name>Cu cation</name>
        <dbReference type="ChEBI" id="CHEBI:23378"/>
    </cofactor>
    <text evidence="11">Contains 1 topaquinone per subunit.</text>
</comment>
<dbReference type="Pfam" id="PF02728">
    <property type="entry name" value="Cu_amine_oxidN3"/>
    <property type="match status" value="1"/>
</dbReference>
<dbReference type="FunFam" id="2.70.98.20:FF:000001">
    <property type="entry name" value="Amine oxidase"/>
    <property type="match status" value="1"/>
</dbReference>
<evidence type="ECO:0000259" key="13">
    <source>
        <dbReference type="Pfam" id="PF02728"/>
    </source>
</evidence>
<dbReference type="Gene3D" id="2.70.98.20">
    <property type="entry name" value="Copper amine oxidase, catalytic domain"/>
    <property type="match status" value="1"/>
</dbReference>
<comment type="cofactor">
    <cofactor evidence="1">
        <name>Cu cation</name>
        <dbReference type="ChEBI" id="CHEBI:23378"/>
    </cofactor>
</comment>
<dbReference type="GO" id="GO:0048038">
    <property type="term" value="F:quinone binding"/>
    <property type="evidence" value="ECO:0007669"/>
    <property type="project" value="InterPro"/>
</dbReference>
<dbReference type="AlphaFoldDB" id="A0A093Y2Y9"/>
<keyword evidence="5 9" id="KW-0801">TPQ</keyword>
<evidence type="ECO:0000256" key="6">
    <source>
        <dbReference type="ARBA" id="ARBA00023002"/>
    </source>
</evidence>
<name>A0A093Y2Y9_TALMA</name>
<comment type="similarity">
    <text evidence="2 11">Belongs to the copper/topaquinone oxidase family.</text>
</comment>